<dbReference type="EMBL" id="CAJJDO010000081">
    <property type="protein sequence ID" value="CAD8183591.1"/>
    <property type="molecule type" value="Genomic_DNA"/>
</dbReference>
<organism evidence="1 2">
    <name type="scientific">Paramecium pentaurelia</name>
    <dbReference type="NCBI Taxonomy" id="43138"/>
    <lineage>
        <taxon>Eukaryota</taxon>
        <taxon>Sar</taxon>
        <taxon>Alveolata</taxon>
        <taxon>Ciliophora</taxon>
        <taxon>Intramacronucleata</taxon>
        <taxon>Oligohymenophorea</taxon>
        <taxon>Peniculida</taxon>
        <taxon>Parameciidae</taxon>
        <taxon>Paramecium</taxon>
    </lineage>
</organism>
<accession>A0A8S1W2Z8</accession>
<dbReference type="Proteomes" id="UP000689195">
    <property type="component" value="Unassembled WGS sequence"/>
</dbReference>
<dbReference type="AlphaFoldDB" id="A0A8S1W2Z8"/>
<reference evidence="1" key="1">
    <citation type="submission" date="2021-01" db="EMBL/GenBank/DDBJ databases">
        <authorList>
            <consortium name="Genoscope - CEA"/>
            <person name="William W."/>
        </authorList>
    </citation>
    <scope>NUCLEOTIDE SEQUENCE</scope>
</reference>
<evidence type="ECO:0000313" key="1">
    <source>
        <dbReference type="EMBL" id="CAD8183591.1"/>
    </source>
</evidence>
<protein>
    <submittedName>
        <fullName evidence="1">Uncharacterized protein</fullName>
    </submittedName>
</protein>
<keyword evidence="2" id="KW-1185">Reference proteome</keyword>
<evidence type="ECO:0000313" key="2">
    <source>
        <dbReference type="Proteomes" id="UP000689195"/>
    </source>
</evidence>
<comment type="caution">
    <text evidence="1">The sequence shown here is derived from an EMBL/GenBank/DDBJ whole genome shotgun (WGS) entry which is preliminary data.</text>
</comment>
<sequence length="38" mass="4654">MKINFLVFQDKTIKQQQNRSFKKESIKQMKVLDIQQKI</sequence>
<gene>
    <name evidence="1" type="ORF">PPENT_87.1.T0810076</name>
</gene>
<proteinExistence type="predicted"/>
<name>A0A8S1W2Z8_9CILI</name>